<keyword evidence="3 5" id="KW-0378">Hydrolase</keyword>
<dbReference type="RefSeq" id="WP_096780290.1">
    <property type="nucleotide sequence ID" value="NZ_CP012621.1"/>
</dbReference>
<evidence type="ECO:0000256" key="3">
    <source>
        <dbReference type="ARBA" id="ARBA00022801"/>
    </source>
</evidence>
<dbReference type="GO" id="GO:0046872">
    <property type="term" value="F:metal ion binding"/>
    <property type="evidence" value="ECO:0007669"/>
    <property type="project" value="UniProtKB-KW"/>
</dbReference>
<feature type="binding site" evidence="4">
    <location>
        <position position="130"/>
    </location>
    <ligand>
        <name>a divalent metal cation</name>
        <dbReference type="ChEBI" id="CHEBI:60240"/>
        <label>2</label>
    </ligand>
</feature>
<feature type="binding site" evidence="4">
    <location>
        <position position="203"/>
    </location>
    <ligand>
        <name>a divalent metal cation</name>
        <dbReference type="ChEBI" id="CHEBI:60240"/>
        <label>1</label>
    </ligand>
</feature>
<dbReference type="GO" id="GO:0005829">
    <property type="term" value="C:cytosol"/>
    <property type="evidence" value="ECO:0007669"/>
    <property type="project" value="TreeGrafter"/>
</dbReference>
<dbReference type="Pfam" id="PF01026">
    <property type="entry name" value="TatD_DNase"/>
    <property type="match status" value="1"/>
</dbReference>
<dbReference type="AlphaFoldDB" id="A0A291HUM7"/>
<proteinExistence type="inferred from homology"/>
<sequence>MQLTDSHCHFDFAAFDDDRPGHWQRANALGVHRLVIPGVEEAQWPRLPALCAGLGGVHYALGLHPWWVARASADWQGRLVTALEQADHRCVALGEMGLDAAIPLPLAEQEAALLFQLRLARERALPVILHSHKSHDTLLKWLRRHPPKGGVVHGFSGSLQQAQAFWALGIHLGVGGTITYPRASKTCHTLAAMPADALVLETDAPDMPLCGFQGQPNHPARLPLVLAALAELRGEEPESLAAQLEANVERLFGWS</sequence>
<evidence type="ECO:0000256" key="4">
    <source>
        <dbReference type="PIRSR" id="PIRSR005902-1"/>
    </source>
</evidence>
<dbReference type="CDD" id="cd01310">
    <property type="entry name" value="TatD_DNAse"/>
    <property type="match status" value="1"/>
</dbReference>
<feature type="binding site" evidence="4">
    <location>
        <position position="95"/>
    </location>
    <ligand>
        <name>a divalent metal cation</name>
        <dbReference type="ChEBI" id="CHEBI:60240"/>
        <label>1</label>
    </ligand>
</feature>
<dbReference type="PROSITE" id="PS01091">
    <property type="entry name" value="TATD_3"/>
    <property type="match status" value="1"/>
</dbReference>
<keyword evidence="6" id="KW-1185">Reference proteome</keyword>
<evidence type="ECO:0000313" key="5">
    <source>
        <dbReference type="EMBL" id="ATG75781.1"/>
    </source>
</evidence>
<dbReference type="KEGG" id="zdf:AN401_03215"/>
<name>A0A291HUM7_9GAMM</name>
<dbReference type="SUPFAM" id="SSF51556">
    <property type="entry name" value="Metallo-dependent hydrolases"/>
    <property type="match status" value="1"/>
</dbReference>
<comment type="similarity">
    <text evidence="1">Belongs to the metallo-dependent hydrolases superfamily. TatD-type hydrolase family.</text>
</comment>
<dbReference type="EMBL" id="CP012621">
    <property type="protein sequence ID" value="ATG75781.1"/>
    <property type="molecule type" value="Genomic_DNA"/>
</dbReference>
<dbReference type="Gene3D" id="3.20.20.140">
    <property type="entry name" value="Metal-dependent hydrolases"/>
    <property type="match status" value="1"/>
</dbReference>
<dbReference type="InterPro" id="IPR018228">
    <property type="entry name" value="DNase_TatD-rel_CS"/>
</dbReference>
<dbReference type="FunFam" id="3.20.20.140:FF:000005">
    <property type="entry name" value="TatD family hydrolase"/>
    <property type="match status" value="1"/>
</dbReference>
<gene>
    <name evidence="5" type="ORF">AN401_03215</name>
</gene>
<evidence type="ECO:0000256" key="1">
    <source>
        <dbReference type="ARBA" id="ARBA00009275"/>
    </source>
</evidence>
<accession>A0A291HUM7</accession>
<evidence type="ECO:0000313" key="6">
    <source>
        <dbReference type="Proteomes" id="UP000217763"/>
    </source>
</evidence>
<feature type="binding site" evidence="4">
    <location>
        <position position="153"/>
    </location>
    <ligand>
        <name>a divalent metal cation</name>
        <dbReference type="ChEBI" id="CHEBI:60240"/>
        <label>2</label>
    </ligand>
</feature>
<organism evidence="5 6">
    <name type="scientific">Zobellella denitrificans</name>
    <dbReference type="NCBI Taxonomy" id="347534"/>
    <lineage>
        <taxon>Bacteria</taxon>
        <taxon>Pseudomonadati</taxon>
        <taxon>Pseudomonadota</taxon>
        <taxon>Gammaproteobacteria</taxon>
        <taxon>Aeromonadales</taxon>
        <taxon>Aeromonadaceae</taxon>
        <taxon>Zobellella</taxon>
    </lineage>
</organism>
<dbReference type="Proteomes" id="UP000217763">
    <property type="component" value="Chromosome"/>
</dbReference>
<dbReference type="PANTHER" id="PTHR46124">
    <property type="entry name" value="D-AMINOACYL-TRNA DEACYLASE"/>
    <property type="match status" value="1"/>
</dbReference>
<dbReference type="InterPro" id="IPR001130">
    <property type="entry name" value="TatD-like"/>
</dbReference>
<dbReference type="InterPro" id="IPR032466">
    <property type="entry name" value="Metal_Hydrolase"/>
</dbReference>
<keyword evidence="2 4" id="KW-0479">Metal-binding</keyword>
<protein>
    <submittedName>
        <fullName evidence="5">Hydrolase TatD</fullName>
    </submittedName>
</protein>
<dbReference type="PANTHER" id="PTHR46124:SF3">
    <property type="entry name" value="HYDROLASE"/>
    <property type="match status" value="1"/>
</dbReference>
<dbReference type="GO" id="GO:0016788">
    <property type="term" value="F:hydrolase activity, acting on ester bonds"/>
    <property type="evidence" value="ECO:0007669"/>
    <property type="project" value="InterPro"/>
</dbReference>
<feature type="binding site" evidence="4">
    <location>
        <position position="9"/>
    </location>
    <ligand>
        <name>a divalent metal cation</name>
        <dbReference type="ChEBI" id="CHEBI:60240"/>
        <label>1</label>
    </ligand>
</feature>
<feature type="binding site" evidence="4">
    <location>
        <position position="7"/>
    </location>
    <ligand>
        <name>a divalent metal cation</name>
        <dbReference type="ChEBI" id="CHEBI:60240"/>
        <label>1</label>
    </ligand>
</feature>
<reference evidence="6" key="1">
    <citation type="submission" date="2015-09" db="EMBL/GenBank/DDBJ databases">
        <authorList>
            <person name="Shao Z."/>
            <person name="Wang L."/>
        </authorList>
    </citation>
    <scope>NUCLEOTIDE SEQUENCE [LARGE SCALE GENOMIC DNA]</scope>
    <source>
        <strain evidence="6">F13-1</strain>
    </source>
</reference>
<dbReference type="PIRSF" id="PIRSF005902">
    <property type="entry name" value="DNase_TatD"/>
    <property type="match status" value="1"/>
</dbReference>
<evidence type="ECO:0000256" key="2">
    <source>
        <dbReference type="ARBA" id="ARBA00022723"/>
    </source>
</evidence>